<sequence>MKNILIILSILFLSCKGTSQKKLESNTTEKKEDKNIFKRVETINSFQDNSLFTFSDTSSLFIEQFDSNQYIKLSNKMIFLSNSFLESANTICYLYKNNDEKILIVEGNDYYAGIFYVYYFDKENLYEIGTFYVDYPNIEVDRKSKEVDFKVEKQSNKIFIRVLKNNRFQKEESFIISDKEKLKKFESEKEFINYLMQENVSTPENIINHLTFTKDKNDSLKINTEILDYISKNTNRENSTYLFALENYVQKNREDLGWSHEEFAKIKGFVFNTTYPLRKKYLNDKFDEWYGEKPEKLLGSGSYWQENNYYGLPKLEEYVRDFIITHHWTQY</sequence>
<evidence type="ECO:0000313" key="2">
    <source>
        <dbReference type="Proteomes" id="UP000297998"/>
    </source>
</evidence>
<reference evidence="1 2" key="1">
    <citation type="submission" date="2019-03" db="EMBL/GenBank/DDBJ databases">
        <title>Empedobacter tilapiae sp. nov., isolated from an intestine of Nile tilapia Oreochromis niloticus.</title>
        <authorList>
            <person name="Kim Y.-O."/>
            <person name="Yoon J.-H."/>
        </authorList>
    </citation>
    <scope>NUCLEOTIDE SEQUENCE [LARGE SCALE GENOMIC DNA]</scope>
    <source>
        <strain evidence="1 2">MRS2</strain>
    </source>
</reference>
<dbReference type="EMBL" id="SRPE01000013">
    <property type="protein sequence ID" value="TGN22994.1"/>
    <property type="molecule type" value="Genomic_DNA"/>
</dbReference>
<name>A0A4Z1B522_9FLAO</name>
<organism evidence="1 2">
    <name type="scientific">Empedobacter tilapiae</name>
    <dbReference type="NCBI Taxonomy" id="2491114"/>
    <lineage>
        <taxon>Bacteria</taxon>
        <taxon>Pseudomonadati</taxon>
        <taxon>Bacteroidota</taxon>
        <taxon>Flavobacteriia</taxon>
        <taxon>Flavobacteriales</taxon>
        <taxon>Weeksellaceae</taxon>
        <taxon>Empedobacter</taxon>
    </lineage>
</organism>
<accession>A0A4Z1B522</accession>
<dbReference type="OrthoDB" id="767755at2"/>
<dbReference type="Proteomes" id="UP000297998">
    <property type="component" value="Unassembled WGS sequence"/>
</dbReference>
<evidence type="ECO:0000313" key="1">
    <source>
        <dbReference type="EMBL" id="TGN22994.1"/>
    </source>
</evidence>
<proteinExistence type="predicted"/>
<keyword evidence="2" id="KW-1185">Reference proteome</keyword>
<gene>
    <name evidence="1" type="ORF">E4J94_15785</name>
</gene>
<dbReference type="AlphaFoldDB" id="A0A4Z1B522"/>
<comment type="caution">
    <text evidence="1">The sequence shown here is derived from an EMBL/GenBank/DDBJ whole genome shotgun (WGS) entry which is preliminary data.</text>
</comment>
<evidence type="ECO:0008006" key="3">
    <source>
        <dbReference type="Google" id="ProtNLM"/>
    </source>
</evidence>
<protein>
    <recommendedName>
        <fullName evidence="3">YARHG domain-containing protein</fullName>
    </recommendedName>
</protein>
<dbReference type="RefSeq" id="WP_135836749.1">
    <property type="nucleotide sequence ID" value="NZ_SRPE01000013.1"/>
</dbReference>
<dbReference type="PROSITE" id="PS51257">
    <property type="entry name" value="PROKAR_LIPOPROTEIN"/>
    <property type="match status" value="1"/>
</dbReference>